<accession>M1Q5Q8</accession>
<dbReference type="BioCyc" id="MMAZ1236903:G139K-2272-MONOMER"/>
<reference evidence="1 2" key="1">
    <citation type="journal article" date="2013" name="Genome Announc.">
        <title>Complete Genome of a Methanosarcina mazei Strain Isolated from Sediment Samples from an Amazonian Flooded Area.</title>
        <authorList>
            <person name="Assis das Gracas D."/>
            <person name="Thiago Juca Ramos R."/>
            <person name="Vieira Araujo A.C."/>
            <person name="Zahlouth R."/>
            <person name="Ribeiro Carneiro A."/>
            <person name="Souza Lopes T."/>
            <person name="Azevedo Barauna R."/>
            <person name="Azevedo V."/>
            <person name="Cruz Schneider M.P."/>
            <person name="Pellizari V.H."/>
            <person name="Silva A."/>
        </authorList>
    </citation>
    <scope>NUCLEOTIDE SEQUENCE [LARGE SCALE GENOMIC DNA]</scope>
    <source>
        <strain evidence="1 2">Tuc01</strain>
    </source>
</reference>
<gene>
    <name evidence="1" type="ORF">MmTuc01_2380</name>
</gene>
<dbReference type="Proteomes" id="UP000011718">
    <property type="component" value="Chromosome"/>
</dbReference>
<dbReference type="AlphaFoldDB" id="M1Q5Q8"/>
<sequence length="39" mass="4575">MAGFSAFKDCMRRLKDFSILNRFQHPSMIILYILRQIGG</sequence>
<proteinExistence type="predicted"/>
<name>M1Q5Q8_METMZ</name>
<evidence type="ECO:0000313" key="1">
    <source>
        <dbReference type="EMBL" id="AGF97690.1"/>
    </source>
</evidence>
<dbReference type="HOGENOM" id="CLU_3302747_0_0_2"/>
<evidence type="ECO:0000313" key="2">
    <source>
        <dbReference type="Proteomes" id="UP000011718"/>
    </source>
</evidence>
<dbReference type="KEGG" id="mmaz:MmTuc01_2380"/>
<dbReference type="EMBL" id="CP004144">
    <property type="protein sequence ID" value="AGF97690.1"/>
    <property type="molecule type" value="Genomic_DNA"/>
</dbReference>
<organism evidence="1 2">
    <name type="scientific">Methanosarcina mazei Tuc01</name>
    <dbReference type="NCBI Taxonomy" id="1236903"/>
    <lineage>
        <taxon>Archaea</taxon>
        <taxon>Methanobacteriati</taxon>
        <taxon>Methanobacteriota</taxon>
        <taxon>Stenosarchaea group</taxon>
        <taxon>Methanomicrobia</taxon>
        <taxon>Methanosarcinales</taxon>
        <taxon>Methanosarcinaceae</taxon>
        <taxon>Methanosarcina</taxon>
    </lineage>
</organism>
<protein>
    <submittedName>
        <fullName evidence="1">Uncharacterized protein</fullName>
    </submittedName>
</protein>